<accession>A0A4Y2MTS8</accession>
<dbReference type="InterPro" id="IPR006578">
    <property type="entry name" value="MADF-dom"/>
</dbReference>
<comment type="caution">
    <text evidence="2">The sequence shown here is derived from an EMBL/GenBank/DDBJ whole genome shotgun (WGS) entry which is preliminary data.</text>
</comment>
<dbReference type="EMBL" id="BGPR01007751">
    <property type="protein sequence ID" value="GBN29227.1"/>
    <property type="molecule type" value="Genomic_DNA"/>
</dbReference>
<gene>
    <name evidence="2" type="ORF">AVEN_151163_1</name>
</gene>
<evidence type="ECO:0000313" key="3">
    <source>
        <dbReference type="Proteomes" id="UP000499080"/>
    </source>
</evidence>
<organism evidence="2 3">
    <name type="scientific">Araneus ventricosus</name>
    <name type="common">Orbweaver spider</name>
    <name type="synonym">Epeira ventricosa</name>
    <dbReference type="NCBI Taxonomy" id="182803"/>
    <lineage>
        <taxon>Eukaryota</taxon>
        <taxon>Metazoa</taxon>
        <taxon>Ecdysozoa</taxon>
        <taxon>Arthropoda</taxon>
        <taxon>Chelicerata</taxon>
        <taxon>Arachnida</taxon>
        <taxon>Araneae</taxon>
        <taxon>Araneomorphae</taxon>
        <taxon>Entelegynae</taxon>
        <taxon>Araneoidea</taxon>
        <taxon>Araneidae</taxon>
        <taxon>Araneus</taxon>
    </lineage>
</organism>
<evidence type="ECO:0000259" key="1">
    <source>
        <dbReference type="PROSITE" id="PS51029"/>
    </source>
</evidence>
<name>A0A4Y2MTS8_ARAVE</name>
<dbReference type="Pfam" id="PF10545">
    <property type="entry name" value="MADF_DNA_bdg"/>
    <property type="match status" value="1"/>
</dbReference>
<protein>
    <recommendedName>
        <fullName evidence="1">MADF domain-containing protein</fullName>
    </recommendedName>
</protein>
<dbReference type="PANTHER" id="PTHR21505">
    <property type="entry name" value="MADF DOMAIN-CONTAINING PROTEIN-RELATED"/>
    <property type="match status" value="1"/>
</dbReference>
<evidence type="ECO:0000313" key="2">
    <source>
        <dbReference type="EMBL" id="GBN29227.1"/>
    </source>
</evidence>
<proteinExistence type="predicted"/>
<dbReference type="AlphaFoldDB" id="A0A4Y2MTS8"/>
<dbReference type="PANTHER" id="PTHR21505:SF12">
    <property type="entry name" value="MADF DOMAIN-CONTAINING PROTEIN-RELATED"/>
    <property type="match status" value="1"/>
</dbReference>
<sequence>MDSNVSVEEYVKIDEDLSIEEDWFDYNMRFSEEQTCKFVDLLQQHKCLWNNTIDAYKNRLMRDRSVEAIAADMALPGFNCKEVKLKLKNLRSTYHLEVGKFRNL</sequence>
<feature type="domain" description="MADF" evidence="1">
    <location>
        <begin position="37"/>
        <end position="104"/>
    </location>
</feature>
<dbReference type="PROSITE" id="PS51029">
    <property type="entry name" value="MADF"/>
    <property type="match status" value="1"/>
</dbReference>
<dbReference type="OrthoDB" id="6436507at2759"/>
<keyword evidence="3" id="KW-1185">Reference proteome</keyword>
<dbReference type="Proteomes" id="UP000499080">
    <property type="component" value="Unassembled WGS sequence"/>
</dbReference>
<reference evidence="2 3" key="1">
    <citation type="journal article" date="2019" name="Sci. Rep.">
        <title>Orb-weaving spider Araneus ventricosus genome elucidates the spidroin gene catalogue.</title>
        <authorList>
            <person name="Kono N."/>
            <person name="Nakamura H."/>
            <person name="Ohtoshi R."/>
            <person name="Moran D.A.P."/>
            <person name="Shinohara A."/>
            <person name="Yoshida Y."/>
            <person name="Fujiwara M."/>
            <person name="Mori M."/>
            <person name="Tomita M."/>
            <person name="Arakawa K."/>
        </authorList>
    </citation>
    <scope>NUCLEOTIDE SEQUENCE [LARGE SCALE GENOMIC DNA]</scope>
</reference>